<proteinExistence type="predicted"/>
<evidence type="ECO:0000313" key="2">
    <source>
        <dbReference type="EMBL" id="UUY05058.1"/>
    </source>
</evidence>
<name>A0ABY5PK37_9ACTN</name>
<keyword evidence="3" id="KW-1185">Reference proteome</keyword>
<gene>
    <name evidence="2" type="ORF">LRS13_05880</name>
</gene>
<accession>A0ABY5PK37</accession>
<dbReference type="Proteomes" id="UP001058860">
    <property type="component" value="Chromosome"/>
</dbReference>
<evidence type="ECO:0000259" key="1">
    <source>
        <dbReference type="PROSITE" id="PS50075"/>
    </source>
</evidence>
<dbReference type="SUPFAM" id="SSF47336">
    <property type="entry name" value="ACP-like"/>
    <property type="match status" value="1"/>
</dbReference>
<dbReference type="RefSeq" id="WP_353865527.1">
    <property type="nucleotide sequence ID" value="NZ_CP088295.1"/>
</dbReference>
<reference evidence="3" key="1">
    <citation type="submission" date="2021-11" db="EMBL/GenBank/DDBJ databases">
        <title>Cultivation dependent microbiological survey of springs from the worlds oldest radium mine currently devoted to the extraction of radon-saturated water.</title>
        <authorList>
            <person name="Kapinusova G."/>
            <person name="Smrhova T."/>
            <person name="Strejcek M."/>
            <person name="Suman J."/>
            <person name="Jani K."/>
            <person name="Pajer P."/>
            <person name="Uhlik O."/>
        </authorList>
    </citation>
    <scope>NUCLEOTIDE SEQUENCE [LARGE SCALE GENOMIC DNA]</scope>
    <source>
        <strain evidence="3">J379</strain>
    </source>
</reference>
<dbReference type="InterPro" id="IPR036736">
    <property type="entry name" value="ACP-like_sf"/>
</dbReference>
<protein>
    <submittedName>
        <fullName evidence="2">Phosphopantetheine-binding protein</fullName>
    </submittedName>
</protein>
<dbReference type="InterPro" id="IPR009081">
    <property type="entry name" value="PP-bd_ACP"/>
</dbReference>
<dbReference type="PROSITE" id="PS50075">
    <property type="entry name" value="CARRIER"/>
    <property type="match status" value="1"/>
</dbReference>
<sequence length="85" mass="9340">MADLTEEGVLQRVRDELEAIKVPGAENAELDTTWEELDVDSLDLVELIKALEDEYQIVISDDELKPVETVGDAVKLTLKLAGTTA</sequence>
<organism evidence="2 3">
    <name type="scientific">Svornostia abyssi</name>
    <dbReference type="NCBI Taxonomy" id="2898438"/>
    <lineage>
        <taxon>Bacteria</taxon>
        <taxon>Bacillati</taxon>
        <taxon>Actinomycetota</taxon>
        <taxon>Thermoleophilia</taxon>
        <taxon>Solirubrobacterales</taxon>
        <taxon>Baekduiaceae</taxon>
        <taxon>Svornostia</taxon>
    </lineage>
</organism>
<dbReference type="Gene3D" id="1.10.1200.10">
    <property type="entry name" value="ACP-like"/>
    <property type="match status" value="1"/>
</dbReference>
<dbReference type="Pfam" id="PF00550">
    <property type="entry name" value="PP-binding"/>
    <property type="match status" value="1"/>
</dbReference>
<dbReference type="EMBL" id="CP088295">
    <property type="protein sequence ID" value="UUY05058.1"/>
    <property type="molecule type" value="Genomic_DNA"/>
</dbReference>
<evidence type="ECO:0000313" key="3">
    <source>
        <dbReference type="Proteomes" id="UP001058860"/>
    </source>
</evidence>
<feature type="domain" description="Carrier" evidence="1">
    <location>
        <begin position="3"/>
        <end position="81"/>
    </location>
</feature>